<proteinExistence type="predicted"/>
<evidence type="ECO:0000313" key="2">
    <source>
        <dbReference type="Proteomes" id="UP000184612"/>
    </source>
</evidence>
<protein>
    <recommendedName>
        <fullName evidence="3">Molecular chaperone GroEL</fullName>
    </recommendedName>
</protein>
<name>A0A1M7YD88_9FIRM</name>
<dbReference type="AlphaFoldDB" id="A0A1M7YD88"/>
<organism evidence="1 2">
    <name type="scientific">Anaerocolumna xylanovorans DSM 12503</name>
    <dbReference type="NCBI Taxonomy" id="1121345"/>
    <lineage>
        <taxon>Bacteria</taxon>
        <taxon>Bacillati</taxon>
        <taxon>Bacillota</taxon>
        <taxon>Clostridia</taxon>
        <taxon>Lachnospirales</taxon>
        <taxon>Lachnospiraceae</taxon>
        <taxon>Anaerocolumna</taxon>
    </lineage>
</organism>
<evidence type="ECO:0008006" key="3">
    <source>
        <dbReference type="Google" id="ProtNLM"/>
    </source>
</evidence>
<reference evidence="1 2" key="1">
    <citation type="submission" date="2016-12" db="EMBL/GenBank/DDBJ databases">
        <authorList>
            <person name="Song W.-J."/>
            <person name="Kurnit D.M."/>
        </authorList>
    </citation>
    <scope>NUCLEOTIDE SEQUENCE [LARGE SCALE GENOMIC DNA]</scope>
    <source>
        <strain evidence="1 2">DSM 12503</strain>
    </source>
</reference>
<dbReference type="EMBL" id="FRFD01000008">
    <property type="protein sequence ID" value="SHO50610.1"/>
    <property type="molecule type" value="Genomic_DNA"/>
</dbReference>
<dbReference type="Proteomes" id="UP000184612">
    <property type="component" value="Unassembled WGS sequence"/>
</dbReference>
<sequence>MSHVAPAIKDKFESLPIELKDAILRRNVVLNSVQDLIKVLEQIVAEGEGA</sequence>
<dbReference type="STRING" id="1121345.SAMN02745217_02814"/>
<accession>A0A1M7YD88</accession>
<gene>
    <name evidence="1" type="ORF">SAMN02745217_02814</name>
</gene>
<evidence type="ECO:0000313" key="1">
    <source>
        <dbReference type="EMBL" id="SHO50610.1"/>
    </source>
</evidence>
<dbReference type="RefSeq" id="WP_175562069.1">
    <property type="nucleotide sequence ID" value="NZ_FRFD01000008.1"/>
</dbReference>
<keyword evidence="2" id="KW-1185">Reference proteome</keyword>